<dbReference type="CDD" id="cd06135">
    <property type="entry name" value="Orn"/>
    <property type="match status" value="1"/>
</dbReference>
<dbReference type="InterPro" id="IPR013520">
    <property type="entry name" value="Ribonucl_H"/>
</dbReference>
<protein>
    <submittedName>
        <fullName evidence="7">ZYBA0S15-00562g1_1</fullName>
    </submittedName>
</protein>
<dbReference type="FunFam" id="3.30.420.10:FF:000003">
    <property type="entry name" value="Oligoribonuclease"/>
    <property type="match status" value="1"/>
</dbReference>
<dbReference type="Pfam" id="PF00929">
    <property type="entry name" value="RNase_T"/>
    <property type="match status" value="1"/>
</dbReference>
<dbReference type="GO" id="GO:0003676">
    <property type="term" value="F:nucleic acid binding"/>
    <property type="evidence" value="ECO:0007669"/>
    <property type="project" value="InterPro"/>
</dbReference>
<reference evidence="8" key="1">
    <citation type="journal article" date="2013" name="Genome Announc.">
        <title>Genome sequence of the food spoilage yeast Zygosaccharomyces bailii CLIB 213(T).</title>
        <authorList>
            <person name="Galeote V."/>
            <person name="Bigey F."/>
            <person name="Devillers H."/>
            <person name="Neuveglise C."/>
            <person name="Dequin S."/>
        </authorList>
    </citation>
    <scope>NUCLEOTIDE SEQUENCE [LARGE SCALE GENOMIC DNA]</scope>
    <source>
        <strain evidence="8">CLIB 213 / ATCC 58445 / CBS 680 / CCRC 21525 / NBRC 1098 / NCYC 1416 / NRRL Y-2227</strain>
    </source>
</reference>
<dbReference type="Gene3D" id="3.30.420.10">
    <property type="entry name" value="Ribonuclease H-like superfamily/Ribonuclease H"/>
    <property type="match status" value="1"/>
</dbReference>
<evidence type="ECO:0000259" key="6">
    <source>
        <dbReference type="SMART" id="SM00479"/>
    </source>
</evidence>
<dbReference type="Proteomes" id="UP000019375">
    <property type="component" value="Unassembled WGS sequence"/>
</dbReference>
<dbReference type="PANTHER" id="PTHR11046">
    <property type="entry name" value="OLIGORIBONUCLEASE, MITOCHONDRIAL"/>
    <property type="match status" value="1"/>
</dbReference>
<dbReference type="InterPro" id="IPR022894">
    <property type="entry name" value="Oligoribonuclease"/>
</dbReference>
<dbReference type="GO" id="GO:0005739">
    <property type="term" value="C:mitochondrion"/>
    <property type="evidence" value="ECO:0007669"/>
    <property type="project" value="TreeGrafter"/>
</dbReference>
<accession>A0A8J2TBL1</accession>
<feature type="compositionally biased region" description="Basic and acidic residues" evidence="5">
    <location>
        <begin position="213"/>
        <end position="226"/>
    </location>
</feature>
<organism evidence="7 8">
    <name type="scientific">Zygosaccharomyces bailii (strain CLIB 213 / ATCC 58445 / CBS 680 / BCRC 21525 / NBRC 1098 / NCYC 1416 / NRRL Y-2227)</name>
    <dbReference type="NCBI Taxonomy" id="1333698"/>
    <lineage>
        <taxon>Eukaryota</taxon>
        <taxon>Fungi</taxon>
        <taxon>Dikarya</taxon>
        <taxon>Ascomycota</taxon>
        <taxon>Saccharomycotina</taxon>
        <taxon>Saccharomycetes</taxon>
        <taxon>Saccharomycetales</taxon>
        <taxon>Saccharomycetaceae</taxon>
        <taxon>Zygosaccharomyces</taxon>
    </lineage>
</organism>
<dbReference type="GO" id="GO:0000175">
    <property type="term" value="F:3'-5'-RNA exonuclease activity"/>
    <property type="evidence" value="ECO:0007669"/>
    <property type="project" value="InterPro"/>
</dbReference>
<evidence type="ECO:0000256" key="1">
    <source>
        <dbReference type="ARBA" id="ARBA00009921"/>
    </source>
</evidence>
<keyword evidence="8" id="KW-1185">Reference proteome</keyword>
<evidence type="ECO:0000256" key="4">
    <source>
        <dbReference type="ARBA" id="ARBA00022839"/>
    </source>
</evidence>
<proteinExistence type="inferred from homology"/>
<evidence type="ECO:0000256" key="2">
    <source>
        <dbReference type="ARBA" id="ARBA00022722"/>
    </source>
</evidence>
<feature type="region of interest" description="Disordered" evidence="5">
    <location>
        <begin position="212"/>
        <end position="251"/>
    </location>
</feature>
<dbReference type="EMBL" id="HG316468">
    <property type="protein sequence ID" value="CDF91875.1"/>
    <property type="molecule type" value="Genomic_DNA"/>
</dbReference>
<dbReference type="InterPro" id="IPR036397">
    <property type="entry name" value="RNaseH_sf"/>
</dbReference>
<sequence length="251" mass="29036">MADMLTRRLVRLCTRPLYRASNPYLTRMSQPGVWKPLVWIDCEMTGLDHTHDRIIEICCIITDGHLKVIDNNCFESVVHCDKEVMDKMNPWCLEHHGASGLIEKVLASSKTKEEVEDELLHFIKRYVPEQRTGLLAGNSVHMDRLFMLKDFPKVLQHLHYRIVDVSTIMEVSFRHNPALASQQPKKVQAHTARQDILESIQQLQWYVDNYFKPPEEAGSQDKRTTSDVETQGADKAPVIEEPVPKRSRHDQ</sequence>
<gene>
    <name evidence="7" type="ORF">BN860_00562g</name>
</gene>
<dbReference type="AlphaFoldDB" id="A0A8J2TBL1"/>
<dbReference type="SMART" id="SM00479">
    <property type="entry name" value="EXOIII"/>
    <property type="match status" value="1"/>
</dbReference>
<dbReference type="NCBIfam" id="NF003765">
    <property type="entry name" value="PRK05359.1"/>
    <property type="match status" value="1"/>
</dbReference>
<evidence type="ECO:0000256" key="3">
    <source>
        <dbReference type="ARBA" id="ARBA00022801"/>
    </source>
</evidence>
<keyword evidence="2" id="KW-0540">Nuclease</keyword>
<feature type="domain" description="Exonuclease" evidence="6">
    <location>
        <begin position="36"/>
        <end position="212"/>
    </location>
</feature>
<dbReference type="PANTHER" id="PTHR11046:SF0">
    <property type="entry name" value="OLIGORIBONUCLEASE, MITOCHONDRIAL"/>
    <property type="match status" value="1"/>
</dbReference>
<comment type="similarity">
    <text evidence="1">Belongs to the oligoribonuclease family.</text>
</comment>
<evidence type="ECO:0000256" key="5">
    <source>
        <dbReference type="SAM" id="MobiDB-lite"/>
    </source>
</evidence>
<keyword evidence="4" id="KW-0269">Exonuclease</keyword>
<dbReference type="OrthoDB" id="270189at2759"/>
<keyword evidence="3" id="KW-0378">Hydrolase</keyword>
<dbReference type="InterPro" id="IPR012337">
    <property type="entry name" value="RNaseH-like_sf"/>
</dbReference>
<dbReference type="SUPFAM" id="SSF53098">
    <property type="entry name" value="Ribonuclease H-like"/>
    <property type="match status" value="1"/>
</dbReference>
<evidence type="ECO:0000313" key="8">
    <source>
        <dbReference type="Proteomes" id="UP000019375"/>
    </source>
</evidence>
<name>A0A8J2TBL1_ZYGB2</name>
<evidence type="ECO:0000313" key="7">
    <source>
        <dbReference type="EMBL" id="CDF91875.1"/>
    </source>
</evidence>